<dbReference type="RefSeq" id="WP_345567894.1">
    <property type="nucleotide sequence ID" value="NZ_BAABDQ010000016.1"/>
</dbReference>
<dbReference type="InterPro" id="IPR001387">
    <property type="entry name" value="Cro/C1-type_HTH"/>
</dbReference>
<dbReference type="InterPro" id="IPR010982">
    <property type="entry name" value="Lambda_DNA-bd_dom_sf"/>
</dbReference>
<evidence type="ECO:0000313" key="4">
    <source>
        <dbReference type="EMBL" id="GAA3575778.1"/>
    </source>
</evidence>
<protein>
    <recommendedName>
        <fullName evidence="3">HTH cro/C1-type domain-containing protein</fullName>
    </recommendedName>
</protein>
<dbReference type="Gene3D" id="1.10.260.40">
    <property type="entry name" value="lambda repressor-like DNA-binding domains"/>
    <property type="match status" value="1"/>
</dbReference>
<reference evidence="5" key="1">
    <citation type="journal article" date="2019" name="Int. J. Syst. Evol. Microbiol.">
        <title>The Global Catalogue of Microorganisms (GCM) 10K type strain sequencing project: providing services to taxonomists for standard genome sequencing and annotation.</title>
        <authorList>
            <consortium name="The Broad Institute Genomics Platform"/>
            <consortium name="The Broad Institute Genome Sequencing Center for Infectious Disease"/>
            <person name="Wu L."/>
            <person name="Ma J."/>
        </authorList>
    </citation>
    <scope>NUCLEOTIDE SEQUENCE [LARGE SCALE GENOMIC DNA]</scope>
    <source>
        <strain evidence="5">JCM 17326</strain>
    </source>
</reference>
<accession>A0ABP6Y297</accession>
<dbReference type="SUPFAM" id="SSF47413">
    <property type="entry name" value="lambda repressor-like DNA-binding domains"/>
    <property type="match status" value="1"/>
</dbReference>
<sequence length="167" mass="17443">MVPVSSYVKRVNGKLVRVKAYVRSAPGSRSKSDSDSDSPSLIWLLAVAILVIAALSGGITAGANSSASTSDVEAAPGRGASAPATLPPGPKGRLAEALRTARLNSGLSENQVSTQTGIAESTIDGFERAQIIPNNSDLKKLTPIYGLSENQWNQLEIMRLEILGEAL</sequence>
<evidence type="ECO:0000256" key="2">
    <source>
        <dbReference type="SAM" id="Phobius"/>
    </source>
</evidence>
<feature type="domain" description="HTH cro/C1-type" evidence="3">
    <location>
        <begin position="98"/>
        <end position="152"/>
    </location>
</feature>
<feature type="region of interest" description="Disordered" evidence="1">
    <location>
        <begin position="65"/>
        <end position="92"/>
    </location>
</feature>
<evidence type="ECO:0000313" key="5">
    <source>
        <dbReference type="Proteomes" id="UP001500630"/>
    </source>
</evidence>
<organism evidence="4 5">
    <name type="scientific">Nonomuraea rosea</name>
    <dbReference type="NCBI Taxonomy" id="638574"/>
    <lineage>
        <taxon>Bacteria</taxon>
        <taxon>Bacillati</taxon>
        <taxon>Actinomycetota</taxon>
        <taxon>Actinomycetes</taxon>
        <taxon>Streptosporangiales</taxon>
        <taxon>Streptosporangiaceae</taxon>
        <taxon>Nonomuraea</taxon>
    </lineage>
</organism>
<keyword evidence="2" id="KW-0812">Transmembrane</keyword>
<name>A0ABP6Y297_9ACTN</name>
<proteinExistence type="predicted"/>
<dbReference type="CDD" id="cd00093">
    <property type="entry name" value="HTH_XRE"/>
    <property type="match status" value="1"/>
</dbReference>
<dbReference type="Proteomes" id="UP001500630">
    <property type="component" value="Unassembled WGS sequence"/>
</dbReference>
<feature type="transmembrane region" description="Helical" evidence="2">
    <location>
        <begin position="41"/>
        <end position="61"/>
    </location>
</feature>
<keyword evidence="5" id="KW-1185">Reference proteome</keyword>
<dbReference type="EMBL" id="BAABDQ010000016">
    <property type="protein sequence ID" value="GAA3575778.1"/>
    <property type="molecule type" value="Genomic_DNA"/>
</dbReference>
<evidence type="ECO:0000256" key="1">
    <source>
        <dbReference type="SAM" id="MobiDB-lite"/>
    </source>
</evidence>
<keyword evidence="2" id="KW-1133">Transmembrane helix</keyword>
<keyword evidence="2" id="KW-0472">Membrane</keyword>
<gene>
    <name evidence="4" type="ORF">GCM10022419_066190</name>
</gene>
<comment type="caution">
    <text evidence="4">The sequence shown here is derived from an EMBL/GenBank/DDBJ whole genome shotgun (WGS) entry which is preliminary data.</text>
</comment>
<dbReference type="SMART" id="SM00530">
    <property type="entry name" value="HTH_XRE"/>
    <property type="match status" value="1"/>
</dbReference>
<dbReference type="PROSITE" id="PS50943">
    <property type="entry name" value="HTH_CROC1"/>
    <property type="match status" value="1"/>
</dbReference>
<evidence type="ECO:0000259" key="3">
    <source>
        <dbReference type="PROSITE" id="PS50943"/>
    </source>
</evidence>
<dbReference type="Pfam" id="PF13560">
    <property type="entry name" value="HTH_31"/>
    <property type="match status" value="1"/>
</dbReference>